<keyword evidence="2" id="KW-0812">Transmembrane</keyword>
<evidence type="ECO:0000313" key="3">
    <source>
        <dbReference type="EMBL" id="OLN81772.1"/>
    </source>
</evidence>
<comment type="caution">
    <text evidence="3">The sequence shown here is derived from an EMBL/GenBank/DDBJ whole genome shotgun (WGS) entry which is preliminary data.</text>
</comment>
<feature type="region of interest" description="Disordered" evidence="1">
    <location>
        <begin position="1"/>
        <end position="33"/>
    </location>
</feature>
<keyword evidence="4" id="KW-1185">Reference proteome</keyword>
<evidence type="ECO:0008006" key="5">
    <source>
        <dbReference type="Google" id="ProtNLM"/>
    </source>
</evidence>
<gene>
    <name evidence="3" type="ORF">CCHL11_06907</name>
</gene>
<evidence type="ECO:0000313" key="4">
    <source>
        <dbReference type="Proteomes" id="UP000186583"/>
    </source>
</evidence>
<name>A0A1Q8RBQ5_9PEZI</name>
<dbReference type="Proteomes" id="UP000186583">
    <property type="component" value="Unassembled WGS sequence"/>
</dbReference>
<reference evidence="3 4" key="1">
    <citation type="submission" date="2016-11" db="EMBL/GenBank/DDBJ databases">
        <title>Draft Genome Assembly of Colletotrichum chlorophyti a pathogen of herbaceous plants.</title>
        <authorList>
            <person name="Gan P."/>
            <person name="Narusaka M."/>
            <person name="Tsushima A."/>
            <person name="Narusaka Y."/>
            <person name="Takano Y."/>
            <person name="Shirasu K."/>
        </authorList>
    </citation>
    <scope>NUCLEOTIDE SEQUENCE [LARGE SCALE GENOMIC DNA]</scope>
    <source>
        <strain evidence="3 4">NTL11</strain>
    </source>
</reference>
<dbReference type="STRING" id="708187.A0A1Q8RBQ5"/>
<protein>
    <recommendedName>
        <fullName evidence="5">Tat pathway signal sequence</fullName>
    </recommendedName>
</protein>
<accession>A0A1Q8RBQ5</accession>
<feature type="transmembrane region" description="Helical" evidence="2">
    <location>
        <begin position="69"/>
        <end position="91"/>
    </location>
</feature>
<organism evidence="3 4">
    <name type="scientific">Colletotrichum chlorophyti</name>
    <dbReference type="NCBI Taxonomy" id="708187"/>
    <lineage>
        <taxon>Eukaryota</taxon>
        <taxon>Fungi</taxon>
        <taxon>Dikarya</taxon>
        <taxon>Ascomycota</taxon>
        <taxon>Pezizomycotina</taxon>
        <taxon>Sordariomycetes</taxon>
        <taxon>Hypocreomycetidae</taxon>
        <taxon>Glomerellales</taxon>
        <taxon>Glomerellaceae</taxon>
        <taxon>Colletotrichum</taxon>
    </lineage>
</organism>
<feature type="compositionally biased region" description="Low complexity" evidence="1">
    <location>
        <begin position="1"/>
        <end position="16"/>
    </location>
</feature>
<evidence type="ECO:0000256" key="1">
    <source>
        <dbReference type="SAM" id="MobiDB-lite"/>
    </source>
</evidence>
<evidence type="ECO:0000256" key="2">
    <source>
        <dbReference type="SAM" id="Phobius"/>
    </source>
</evidence>
<dbReference type="EMBL" id="MPGH01000242">
    <property type="protein sequence ID" value="OLN81772.1"/>
    <property type="molecule type" value="Genomic_DNA"/>
</dbReference>
<sequence length="322" mass="34472">MSTLSTQSLLSSNSSLKDSRPNSGTSTPRSLYKERTALLPITTPVGPSESAEKLKEAARTARRRGWCRLLVIIVLAACLVVGLSVGLTIGVRKSSPPAAPQTTTPSNLFPVGSFAFTTALMESTTGCTSNPSTWRCYPYRTYSQSPNASLATFHWTISPRNSYTYQISSSENPFAPKFVNETMVLLEGNTYNERLVFNFSLPKTVVPSEAISAGNRATTCMFSDTVFRATVWTRRNVTPPLGSTDGGTTGNATVAPPSGGGKWAAWPGQVEIVQMKTGGPECEDYDGNAVPVAAGQGQCKCRYANFDLGGVKGRRRSSALRA</sequence>
<dbReference type="AlphaFoldDB" id="A0A1Q8RBQ5"/>
<keyword evidence="2" id="KW-0472">Membrane</keyword>
<keyword evidence="2" id="KW-1133">Transmembrane helix</keyword>
<proteinExistence type="predicted"/>
<dbReference type="OrthoDB" id="5296155at2759"/>